<sequence length="252" mass="29298">MLHNIECHDITPFSKQDSMVLNNLILKACIYCHFNGPGGSPMKKPSFTHKRLPSEKLQEFEKFINDKIHVVISSYKTDSKTSISIKYLCDNKQVFWEKFHAEFSNGIYHTTFMTKLQRNEYIYQEDLSGLYSTCSTCMLKKQKQNFLKKLNIHIYDHWLMNACQDSWFTASLLHTIIESLENKPKKLVGMVSNKCKEMSIPEAKITIDSHYAQISYAIKHQVYLGLDIMEGADIEVTIKNIYRTSIVHLEPN</sequence>
<evidence type="ECO:0000313" key="1">
    <source>
        <dbReference type="EMBL" id="RIA89637.1"/>
    </source>
</evidence>
<keyword evidence="2" id="KW-1185">Reference proteome</keyword>
<dbReference type="Proteomes" id="UP000265703">
    <property type="component" value="Unassembled WGS sequence"/>
</dbReference>
<organism evidence="1 2">
    <name type="scientific">Glomus cerebriforme</name>
    <dbReference type="NCBI Taxonomy" id="658196"/>
    <lineage>
        <taxon>Eukaryota</taxon>
        <taxon>Fungi</taxon>
        <taxon>Fungi incertae sedis</taxon>
        <taxon>Mucoromycota</taxon>
        <taxon>Glomeromycotina</taxon>
        <taxon>Glomeromycetes</taxon>
        <taxon>Glomerales</taxon>
        <taxon>Glomeraceae</taxon>
        <taxon>Glomus</taxon>
    </lineage>
</organism>
<proteinExistence type="predicted"/>
<gene>
    <name evidence="1" type="ORF">C1645_824568</name>
</gene>
<accession>A0A397T0Q7</accession>
<protein>
    <submittedName>
        <fullName evidence="1">Uncharacterized protein</fullName>
    </submittedName>
</protein>
<name>A0A397T0Q7_9GLOM</name>
<dbReference type="AlphaFoldDB" id="A0A397T0Q7"/>
<dbReference type="EMBL" id="QKYT01000212">
    <property type="protein sequence ID" value="RIA89637.1"/>
    <property type="molecule type" value="Genomic_DNA"/>
</dbReference>
<comment type="caution">
    <text evidence="1">The sequence shown here is derived from an EMBL/GenBank/DDBJ whole genome shotgun (WGS) entry which is preliminary data.</text>
</comment>
<dbReference type="OrthoDB" id="2435317at2759"/>
<evidence type="ECO:0000313" key="2">
    <source>
        <dbReference type="Proteomes" id="UP000265703"/>
    </source>
</evidence>
<reference evidence="1 2" key="1">
    <citation type="submission" date="2018-06" db="EMBL/GenBank/DDBJ databases">
        <title>Comparative genomics reveals the genomic features of Rhizophagus irregularis, R. cerebriforme, R. diaphanum and Gigaspora rosea, and their symbiotic lifestyle signature.</title>
        <authorList>
            <person name="Morin E."/>
            <person name="San Clemente H."/>
            <person name="Chen E.C.H."/>
            <person name="De La Providencia I."/>
            <person name="Hainaut M."/>
            <person name="Kuo A."/>
            <person name="Kohler A."/>
            <person name="Murat C."/>
            <person name="Tang N."/>
            <person name="Roy S."/>
            <person name="Loubradou J."/>
            <person name="Henrissat B."/>
            <person name="Grigoriev I.V."/>
            <person name="Corradi N."/>
            <person name="Roux C."/>
            <person name="Martin F.M."/>
        </authorList>
    </citation>
    <scope>NUCLEOTIDE SEQUENCE [LARGE SCALE GENOMIC DNA]</scope>
    <source>
        <strain evidence="1 2">DAOM 227022</strain>
    </source>
</reference>